<protein>
    <recommendedName>
        <fullName evidence="4">DUF962 domain-containing protein</fullName>
    </recommendedName>
</protein>
<name>A0A2Z3I129_9CAUL</name>
<sequence>MTDPPKAFSTFYRDAFLPEHQQPLNVALHIFGTLAGLAWIAATLAAPGFWKLAVVLFPVIHGAPGLIGHRLVERSDAVGDARWRRRDYPAWLFILANHRLTAERLVIAPVAALARGLRIAG</sequence>
<dbReference type="Proteomes" id="UP000247763">
    <property type="component" value="Chromosome"/>
</dbReference>
<evidence type="ECO:0000313" key="3">
    <source>
        <dbReference type="Proteomes" id="UP000247763"/>
    </source>
</evidence>
<dbReference type="RefSeq" id="WP_110450025.1">
    <property type="nucleotide sequence ID" value="NZ_CP029479.1"/>
</dbReference>
<keyword evidence="1" id="KW-0812">Transmembrane</keyword>
<gene>
    <name evidence="2" type="ORF">HYN04_06580</name>
</gene>
<reference evidence="3" key="1">
    <citation type="submission" date="2018-05" db="EMBL/GenBank/DDBJ databases">
        <title>Genome sequencing of Phenylobacterium sp. HYN0004.</title>
        <authorList>
            <person name="Yi H."/>
            <person name="Baek C."/>
        </authorList>
    </citation>
    <scope>NUCLEOTIDE SEQUENCE [LARGE SCALE GENOMIC DNA]</scope>
    <source>
        <strain evidence="3">HYN0004</strain>
    </source>
</reference>
<accession>A0A2Z3I129</accession>
<evidence type="ECO:0000313" key="2">
    <source>
        <dbReference type="EMBL" id="AWM77458.1"/>
    </source>
</evidence>
<keyword evidence="1" id="KW-0472">Membrane</keyword>
<dbReference type="Pfam" id="PF06127">
    <property type="entry name" value="Mpo1-like"/>
    <property type="match status" value="1"/>
</dbReference>
<feature type="transmembrane region" description="Helical" evidence="1">
    <location>
        <begin position="26"/>
        <end position="50"/>
    </location>
</feature>
<evidence type="ECO:0000256" key="1">
    <source>
        <dbReference type="SAM" id="Phobius"/>
    </source>
</evidence>
<dbReference type="OrthoDB" id="7356072at2"/>
<dbReference type="InterPro" id="IPR009305">
    <property type="entry name" value="Mpo1-like"/>
</dbReference>
<evidence type="ECO:0008006" key="4">
    <source>
        <dbReference type="Google" id="ProtNLM"/>
    </source>
</evidence>
<dbReference type="KEGG" id="phb:HYN04_06580"/>
<proteinExistence type="predicted"/>
<dbReference type="AlphaFoldDB" id="A0A2Z3I129"/>
<keyword evidence="1" id="KW-1133">Transmembrane helix</keyword>
<keyword evidence="3" id="KW-1185">Reference proteome</keyword>
<dbReference type="EMBL" id="CP029479">
    <property type="protein sequence ID" value="AWM77458.1"/>
    <property type="molecule type" value="Genomic_DNA"/>
</dbReference>
<organism evidence="2 3">
    <name type="scientific">Phenylobacterium parvum</name>
    <dbReference type="NCBI Taxonomy" id="2201350"/>
    <lineage>
        <taxon>Bacteria</taxon>
        <taxon>Pseudomonadati</taxon>
        <taxon>Pseudomonadota</taxon>
        <taxon>Alphaproteobacteria</taxon>
        <taxon>Caulobacterales</taxon>
        <taxon>Caulobacteraceae</taxon>
        <taxon>Phenylobacterium</taxon>
    </lineage>
</organism>